<evidence type="ECO:0000313" key="1">
    <source>
        <dbReference type="EMBL" id="KAK1734715.1"/>
    </source>
</evidence>
<name>A0AAD9D6H9_9STRA</name>
<protein>
    <submittedName>
        <fullName evidence="1">Uncharacterized protein</fullName>
    </submittedName>
</protein>
<comment type="caution">
    <text evidence="1">The sequence shown here is derived from an EMBL/GenBank/DDBJ whole genome shotgun (WGS) entry which is preliminary data.</text>
</comment>
<dbReference type="EMBL" id="JATAAI010000037">
    <property type="protein sequence ID" value="KAK1734715.1"/>
    <property type="molecule type" value="Genomic_DNA"/>
</dbReference>
<keyword evidence="2" id="KW-1185">Reference proteome</keyword>
<gene>
    <name evidence="1" type="ORF">QTG54_014588</name>
</gene>
<reference evidence="1" key="1">
    <citation type="submission" date="2023-06" db="EMBL/GenBank/DDBJ databases">
        <title>Survivors Of The Sea: Transcriptome response of Skeletonema marinoi to long-term dormancy.</title>
        <authorList>
            <person name="Pinder M.I.M."/>
            <person name="Kourtchenko O."/>
            <person name="Robertson E.K."/>
            <person name="Larsson T."/>
            <person name="Maumus F."/>
            <person name="Osuna-Cruz C.M."/>
            <person name="Vancaester E."/>
            <person name="Stenow R."/>
            <person name="Vandepoele K."/>
            <person name="Ploug H."/>
            <person name="Bruchert V."/>
            <person name="Godhe A."/>
            <person name="Topel M."/>
        </authorList>
    </citation>
    <scope>NUCLEOTIDE SEQUENCE</scope>
    <source>
        <strain evidence="1">R05AC</strain>
    </source>
</reference>
<dbReference type="AlphaFoldDB" id="A0AAD9D6H9"/>
<evidence type="ECO:0000313" key="2">
    <source>
        <dbReference type="Proteomes" id="UP001224775"/>
    </source>
</evidence>
<dbReference type="Proteomes" id="UP001224775">
    <property type="component" value="Unassembled WGS sequence"/>
</dbReference>
<sequence length="145" mass="15995">MKSRCAASNLQQNLNACSKWCQEYECCFYISDSCANTQPLQCADHSPKSNYDALTVNTNNASPVSAQPVVNTQPQTSQGDSESELLILARACNEDQLENDATECRMLCKGSECCFTTHIQNNCSRKPEMAAFCLDHMLCGELYAS</sequence>
<proteinExistence type="predicted"/>
<organism evidence="1 2">
    <name type="scientific">Skeletonema marinoi</name>
    <dbReference type="NCBI Taxonomy" id="267567"/>
    <lineage>
        <taxon>Eukaryota</taxon>
        <taxon>Sar</taxon>
        <taxon>Stramenopiles</taxon>
        <taxon>Ochrophyta</taxon>
        <taxon>Bacillariophyta</taxon>
        <taxon>Coscinodiscophyceae</taxon>
        <taxon>Thalassiosirophycidae</taxon>
        <taxon>Thalassiosirales</taxon>
        <taxon>Skeletonemataceae</taxon>
        <taxon>Skeletonema</taxon>
        <taxon>Skeletonema marinoi-dohrnii complex</taxon>
    </lineage>
</organism>
<accession>A0AAD9D6H9</accession>